<dbReference type="CDD" id="cd17546">
    <property type="entry name" value="REC_hyHK_CKI1_RcsC-like"/>
    <property type="match status" value="1"/>
</dbReference>
<evidence type="ECO:0000256" key="1">
    <source>
        <dbReference type="ARBA" id="ARBA00000085"/>
    </source>
</evidence>
<dbReference type="SMART" id="SM00387">
    <property type="entry name" value="HATPase_c"/>
    <property type="match status" value="1"/>
</dbReference>
<feature type="modified residue" description="4-aspartylphosphate" evidence="6">
    <location>
        <position position="1260"/>
    </location>
</feature>
<feature type="region of interest" description="Disordered" evidence="7">
    <location>
        <begin position="1054"/>
        <end position="1122"/>
    </location>
</feature>
<dbReference type="GO" id="GO:0009927">
    <property type="term" value="F:histidine phosphotransfer kinase activity"/>
    <property type="evidence" value="ECO:0007669"/>
    <property type="project" value="TreeGrafter"/>
</dbReference>
<evidence type="ECO:0000256" key="6">
    <source>
        <dbReference type="PROSITE-ProRule" id="PRU00169"/>
    </source>
</evidence>
<dbReference type="Pfam" id="PF02518">
    <property type="entry name" value="HATPase_c"/>
    <property type="match status" value="1"/>
</dbReference>
<gene>
    <name evidence="10" type="ORF">IAR55_002897</name>
</gene>
<dbReference type="SUPFAM" id="SSF52172">
    <property type="entry name" value="CheY-like"/>
    <property type="match status" value="1"/>
</dbReference>
<dbReference type="InterPro" id="IPR005467">
    <property type="entry name" value="His_kinase_dom"/>
</dbReference>
<evidence type="ECO:0000256" key="5">
    <source>
        <dbReference type="ARBA" id="ARBA00022777"/>
    </source>
</evidence>
<organism evidence="10 11">
    <name type="scientific">Kwoniella newhampshirensis</name>
    <dbReference type="NCBI Taxonomy" id="1651941"/>
    <lineage>
        <taxon>Eukaryota</taxon>
        <taxon>Fungi</taxon>
        <taxon>Dikarya</taxon>
        <taxon>Basidiomycota</taxon>
        <taxon>Agaricomycotina</taxon>
        <taxon>Tremellomycetes</taxon>
        <taxon>Tremellales</taxon>
        <taxon>Cryptococcaceae</taxon>
        <taxon>Kwoniella</taxon>
    </lineage>
</organism>
<protein>
    <recommendedName>
        <fullName evidence="2">histidine kinase</fullName>
        <ecNumber evidence="2">2.7.13.3</ecNumber>
    </recommendedName>
</protein>
<feature type="compositionally biased region" description="Polar residues" evidence="7">
    <location>
        <begin position="34"/>
        <end position="44"/>
    </location>
</feature>
<dbReference type="GO" id="GO:0005886">
    <property type="term" value="C:plasma membrane"/>
    <property type="evidence" value="ECO:0007669"/>
    <property type="project" value="TreeGrafter"/>
</dbReference>
<dbReference type="Pfam" id="PF00072">
    <property type="entry name" value="Response_reg"/>
    <property type="match status" value="1"/>
</dbReference>
<dbReference type="PRINTS" id="PR00344">
    <property type="entry name" value="BCTRLSENSOR"/>
</dbReference>
<evidence type="ECO:0000256" key="4">
    <source>
        <dbReference type="ARBA" id="ARBA00022679"/>
    </source>
</evidence>
<sequence length="1345" mass="148440">MASVIPRHEVAPVTEVQWDNALKAYGRDRDEKVASSSTSRTPSPQHRPPSRPLVHHGDSDDSLEERMGYPSGSSQSSSQRPLESPALVENDDDTPTEEVKQQVRPPLLAFDTAATIKAPARASSDQAEDQDDIRSGANERWRLREFYRQHGWLPGPSPCLVTRSQRRRIIRRLGLVGEEEDWRKAVLAKYAEMAQLMFNSTKALISILHDDKEYAYSEDALESPEIRNASESGASHVVAMAETKCFVIADQTKDWRCQNNPLCRGKTFKVSYALQPNLTNGQFYASTSLRYQRRDGSWIDFGALSIYDEQSRDTFDAREQSMLVKLANMLVYQLATLQSEIAAKRSSAMYSDSINFLRRSVLPDHSLADENPTQEDKDRSEVLSHPFVGSRGEPDTSTPLASKSGPKSSKDDKAKAIRADQDLFEDAASTLRKMLKADSVVFISMEDYQLFIRRNSGTMEGKHGKAKIDTKERIINDYLQGKPWPEDVEAVVNYVQRANDKGIPILGMSTLRQTEFGFDEAGAVQTLADFLKSYLSSRQFWWDREEGADDLSQRIMALMPDQSETVLGMPFMAYDGKMRFAAFATWNRPPASFMESSTTGLSFVGILGGCIMAALAIRTMRGIEQSQISYSNLQAHELRTPLHQILAITQLLRSSMIDLAQATSPPTLEKTANQVQDLLPFLDAIDTSGKTLHGIVDNILSFLDMRGDEHVATLGDGNGPALAASQAGSQSSLEVMFEELVNEAIEEDRKSRRANGQPDCRVETVFEIVPPLLGEEVSEDAGALSKILANAYKFLDDEGCVEIIVDDIPDLLPPEGCEDIAMTKLISIVIKDNGKGMDRSFVRDKLGEPWAKEDTYATGSGLSVHLAYRIIDLMGGCMEIESAPGAGTIVQVDVPLPIRSIPFPESPDAVSPESADATQLRQLANQGGEMEVQRKVALVGFSDRNNGPVGLVKLGECLARQYEKLGCDVTSVQEAELVVANGAVEENEEEGRDMLHLATTDDIVYLVAEEHEANSSVVQLSSELNKYVRRYRKPATPSVLRESLFENHSSRLRKHFGNGANHHSQSINTPDSLDRHGKVKDRRQSQEERKANDTGKDFDTMTPYSSDDFPSRHPLSDQSPSVIPKSISVTLEDKVTTLRIDDYFTSKPLRQKSSAMSSGATSSNESAAIVSVLTQEDRTPGANGGSQSSQSSNTDAGSEADDAIDPEVNVLVVEDNVINRKILVRLLTSKMPVRIIEAEDGAVALDLFKDLSGPVVVLLDINMPRKDGYQAAIEMRAVEHDSPTRQRAKIIAVTALGSQAEKRKGLVECRMDGWLTKPCGKAMITKVVEEARKTLLKEAGVYNSV</sequence>
<dbReference type="InterPro" id="IPR036890">
    <property type="entry name" value="HATPase_C_sf"/>
</dbReference>
<dbReference type="PANTHER" id="PTHR43047">
    <property type="entry name" value="TWO-COMPONENT HISTIDINE PROTEIN KINASE"/>
    <property type="match status" value="1"/>
</dbReference>
<dbReference type="KEGG" id="kne:92180155"/>
<dbReference type="GeneID" id="92180155"/>
<evidence type="ECO:0000259" key="9">
    <source>
        <dbReference type="PROSITE" id="PS50110"/>
    </source>
</evidence>
<evidence type="ECO:0000256" key="3">
    <source>
        <dbReference type="ARBA" id="ARBA00022553"/>
    </source>
</evidence>
<feature type="compositionally biased region" description="Basic and acidic residues" evidence="7">
    <location>
        <begin position="1072"/>
        <end position="1099"/>
    </location>
</feature>
<dbReference type="Proteomes" id="UP001388673">
    <property type="component" value="Unassembled WGS sequence"/>
</dbReference>
<dbReference type="InterPro" id="IPR004358">
    <property type="entry name" value="Sig_transdc_His_kin-like_C"/>
</dbReference>
<dbReference type="InterPro" id="IPR001789">
    <property type="entry name" value="Sig_transdc_resp-reg_receiver"/>
</dbReference>
<dbReference type="PROSITE" id="PS50109">
    <property type="entry name" value="HIS_KIN"/>
    <property type="match status" value="1"/>
</dbReference>
<name>A0AAW0Z009_9TREE</name>
<comment type="caution">
    <text evidence="10">The sequence shown here is derived from an EMBL/GenBank/DDBJ whole genome shotgun (WGS) entry which is preliminary data.</text>
</comment>
<feature type="region of interest" description="Disordered" evidence="7">
    <location>
        <begin position="1"/>
        <end position="107"/>
    </location>
</feature>
<evidence type="ECO:0000313" key="11">
    <source>
        <dbReference type="Proteomes" id="UP001388673"/>
    </source>
</evidence>
<feature type="region of interest" description="Disordered" evidence="7">
    <location>
        <begin position="1177"/>
        <end position="1202"/>
    </location>
</feature>
<evidence type="ECO:0000313" key="10">
    <source>
        <dbReference type="EMBL" id="KAK8858668.1"/>
    </source>
</evidence>
<keyword evidence="3 6" id="KW-0597">Phosphoprotein</keyword>
<dbReference type="EMBL" id="JBCAWK010000005">
    <property type="protein sequence ID" value="KAK8858668.1"/>
    <property type="molecule type" value="Genomic_DNA"/>
</dbReference>
<dbReference type="CDD" id="cd00082">
    <property type="entry name" value="HisKA"/>
    <property type="match status" value="1"/>
</dbReference>
<dbReference type="GO" id="GO:0000155">
    <property type="term" value="F:phosphorelay sensor kinase activity"/>
    <property type="evidence" value="ECO:0007669"/>
    <property type="project" value="InterPro"/>
</dbReference>
<dbReference type="SUPFAM" id="SSF55874">
    <property type="entry name" value="ATPase domain of HSP90 chaperone/DNA topoisomerase II/histidine kinase"/>
    <property type="match status" value="1"/>
</dbReference>
<proteinExistence type="predicted"/>
<evidence type="ECO:0000259" key="8">
    <source>
        <dbReference type="PROSITE" id="PS50109"/>
    </source>
</evidence>
<evidence type="ECO:0000256" key="7">
    <source>
        <dbReference type="SAM" id="MobiDB-lite"/>
    </source>
</evidence>
<dbReference type="Gene3D" id="3.30.565.10">
    <property type="entry name" value="Histidine kinase-like ATPase, C-terminal domain"/>
    <property type="match status" value="1"/>
</dbReference>
<feature type="domain" description="Response regulatory" evidence="9">
    <location>
        <begin position="1209"/>
        <end position="1332"/>
    </location>
</feature>
<dbReference type="InterPro" id="IPR011006">
    <property type="entry name" value="CheY-like_superfamily"/>
</dbReference>
<dbReference type="InterPro" id="IPR003661">
    <property type="entry name" value="HisK_dim/P_dom"/>
</dbReference>
<dbReference type="PANTHER" id="PTHR43047:SF72">
    <property type="entry name" value="OSMOSENSING HISTIDINE PROTEIN KINASE SLN1"/>
    <property type="match status" value="1"/>
</dbReference>
<feature type="region of interest" description="Disordered" evidence="7">
    <location>
        <begin position="365"/>
        <end position="415"/>
    </location>
</feature>
<dbReference type="SUPFAM" id="SSF47384">
    <property type="entry name" value="Homodimeric domain of signal transducing histidine kinase"/>
    <property type="match status" value="1"/>
</dbReference>
<dbReference type="EC" id="2.7.13.3" evidence="2"/>
<keyword evidence="11" id="KW-1185">Reference proteome</keyword>
<reference evidence="10 11" key="1">
    <citation type="journal article" date="2024" name="bioRxiv">
        <title>Comparative genomics of Cryptococcus and Kwoniella reveals pathogenesis evolution and contrasting karyotype dynamics via intercentromeric recombination or chromosome fusion.</title>
        <authorList>
            <person name="Coelho M.A."/>
            <person name="David-Palma M."/>
            <person name="Shea T."/>
            <person name="Bowers K."/>
            <person name="McGinley-Smith S."/>
            <person name="Mohammad A.W."/>
            <person name="Gnirke A."/>
            <person name="Yurkov A.M."/>
            <person name="Nowrousian M."/>
            <person name="Sun S."/>
            <person name="Cuomo C.A."/>
            <person name="Heitman J."/>
        </authorList>
    </citation>
    <scope>NUCLEOTIDE SEQUENCE [LARGE SCALE GENOMIC DNA]</scope>
    <source>
        <strain evidence="10 11">CBS 13917</strain>
    </source>
</reference>
<comment type="catalytic activity">
    <reaction evidence="1">
        <text>ATP + protein L-histidine = ADP + protein N-phospho-L-histidine.</text>
        <dbReference type="EC" id="2.7.13.3"/>
    </reaction>
</comment>
<dbReference type="Gene3D" id="1.10.287.130">
    <property type="match status" value="1"/>
</dbReference>
<feature type="domain" description="Histidine kinase" evidence="8">
    <location>
        <begin position="633"/>
        <end position="898"/>
    </location>
</feature>
<keyword evidence="4" id="KW-0808">Transferase</keyword>
<dbReference type="InterPro" id="IPR036097">
    <property type="entry name" value="HisK_dim/P_sf"/>
</dbReference>
<dbReference type="Gene3D" id="3.40.50.2300">
    <property type="match status" value="1"/>
</dbReference>
<dbReference type="SMART" id="SM00448">
    <property type="entry name" value="REC"/>
    <property type="match status" value="1"/>
</dbReference>
<dbReference type="PROSITE" id="PS50110">
    <property type="entry name" value="RESPONSE_REGULATORY"/>
    <property type="match status" value="1"/>
</dbReference>
<dbReference type="RefSeq" id="XP_066803509.1">
    <property type="nucleotide sequence ID" value="XM_066946008.1"/>
</dbReference>
<evidence type="ECO:0000256" key="2">
    <source>
        <dbReference type="ARBA" id="ARBA00012438"/>
    </source>
</evidence>
<keyword evidence="5" id="KW-0418">Kinase</keyword>
<feature type="compositionally biased region" description="Basic and acidic residues" evidence="7">
    <location>
        <begin position="55"/>
        <end position="67"/>
    </location>
</feature>
<feature type="compositionally biased region" description="Polar residues" evidence="7">
    <location>
        <begin position="1061"/>
        <end position="1071"/>
    </location>
</feature>
<feature type="compositionally biased region" description="Basic and acidic residues" evidence="7">
    <location>
        <begin position="1"/>
        <end position="10"/>
    </location>
</feature>
<accession>A0AAW0Z009</accession>
<dbReference type="InterPro" id="IPR003594">
    <property type="entry name" value="HATPase_dom"/>
</dbReference>